<keyword evidence="4" id="KW-1185">Reference proteome</keyword>
<protein>
    <submittedName>
        <fullName evidence="3">Excinuclease ABC subunit C</fullName>
    </submittedName>
</protein>
<dbReference type="PROSITE" id="PS50151">
    <property type="entry name" value="UVR"/>
    <property type="match status" value="1"/>
</dbReference>
<feature type="domain" description="UVR" evidence="1">
    <location>
        <begin position="181"/>
        <end position="216"/>
    </location>
</feature>
<evidence type="ECO:0000313" key="4">
    <source>
        <dbReference type="Proteomes" id="UP001224122"/>
    </source>
</evidence>
<dbReference type="SMART" id="SM00465">
    <property type="entry name" value="GIYc"/>
    <property type="match status" value="1"/>
</dbReference>
<dbReference type="InterPro" id="IPR035901">
    <property type="entry name" value="GIY-YIG_endonuc_sf"/>
</dbReference>
<dbReference type="PANTHER" id="PTHR30562:SF1">
    <property type="entry name" value="UVRABC SYSTEM PROTEIN C"/>
    <property type="match status" value="1"/>
</dbReference>
<dbReference type="InterPro" id="IPR050066">
    <property type="entry name" value="UvrABC_protein_C"/>
</dbReference>
<organism evidence="3 4">
    <name type="scientific">Neobacillus ginsengisoli</name>
    <dbReference type="NCBI Taxonomy" id="904295"/>
    <lineage>
        <taxon>Bacteria</taxon>
        <taxon>Bacillati</taxon>
        <taxon>Bacillota</taxon>
        <taxon>Bacilli</taxon>
        <taxon>Bacillales</taxon>
        <taxon>Bacillaceae</taxon>
        <taxon>Neobacillus</taxon>
    </lineage>
</organism>
<reference evidence="3 4" key="1">
    <citation type="submission" date="2023-07" db="EMBL/GenBank/DDBJ databases">
        <title>Genomic Encyclopedia of Type Strains, Phase IV (KMG-IV): sequencing the most valuable type-strain genomes for metagenomic binning, comparative biology and taxonomic classification.</title>
        <authorList>
            <person name="Goeker M."/>
        </authorList>
    </citation>
    <scope>NUCLEOTIDE SEQUENCE [LARGE SCALE GENOMIC DNA]</scope>
    <source>
        <strain evidence="3 4">DSM 27594</strain>
    </source>
</reference>
<feature type="domain" description="GIY-YIG" evidence="2">
    <location>
        <begin position="1"/>
        <end position="73"/>
    </location>
</feature>
<dbReference type="PANTHER" id="PTHR30562">
    <property type="entry name" value="UVRC/OXIDOREDUCTASE"/>
    <property type="match status" value="1"/>
</dbReference>
<accession>A0ABT9XYK9</accession>
<sequence>MKDSHDGILYVGKAKNLKKRVQTYFQHSKSHSEKIKRLVKNIKNFEFILTDTEFDAFMLECSLIKKLKPIYNKKMKSPQSYTYIVIKMNEACHWIEIAGNPNINDGNLYFGPYPNKNSVERAIQGIKECFKINCSNQAKKNTACLNHSIGLCIGICLGGSAVEQYNSIINKIIALLNRTDTIILDEMNQKMLNASEKFDFETAAKYRDYIDSINSLIHKEIVIEFTEENKNIVIIESLHDSTIKLFLIKGNKVLFSEIYLLNDFNYLCALIKATILTHFNTEVLTPYKRISKDDIDEAQIIYSYLKGSNCRYLVIPEKWLDLELGTEVDESIDKLLKEVASE</sequence>
<dbReference type="EMBL" id="JAUSTW010000006">
    <property type="protein sequence ID" value="MDQ0200658.1"/>
    <property type="molecule type" value="Genomic_DNA"/>
</dbReference>
<proteinExistence type="predicted"/>
<dbReference type="SUPFAM" id="SSF82771">
    <property type="entry name" value="GIY-YIG endonuclease"/>
    <property type="match status" value="1"/>
</dbReference>
<evidence type="ECO:0000259" key="1">
    <source>
        <dbReference type="PROSITE" id="PS50151"/>
    </source>
</evidence>
<dbReference type="InterPro" id="IPR036876">
    <property type="entry name" value="UVR_dom_sf"/>
</dbReference>
<evidence type="ECO:0000313" key="3">
    <source>
        <dbReference type="EMBL" id="MDQ0200658.1"/>
    </source>
</evidence>
<gene>
    <name evidence="3" type="ORF">J2S10_003847</name>
</gene>
<dbReference type="Gene3D" id="3.40.1440.10">
    <property type="entry name" value="GIY-YIG endonuclease"/>
    <property type="match status" value="1"/>
</dbReference>
<dbReference type="Gene3D" id="4.10.860.10">
    <property type="entry name" value="UVR domain"/>
    <property type="match status" value="1"/>
</dbReference>
<dbReference type="InterPro" id="IPR001943">
    <property type="entry name" value="UVR_dom"/>
</dbReference>
<dbReference type="Pfam" id="PF01541">
    <property type="entry name" value="GIY-YIG"/>
    <property type="match status" value="1"/>
</dbReference>
<name>A0ABT9XYK9_9BACI</name>
<dbReference type="InterPro" id="IPR047296">
    <property type="entry name" value="GIY-YIG_UvrC_Cho"/>
</dbReference>
<dbReference type="CDD" id="cd10434">
    <property type="entry name" value="GIY-YIG_UvrC_Cho"/>
    <property type="match status" value="1"/>
</dbReference>
<dbReference type="Proteomes" id="UP001224122">
    <property type="component" value="Unassembled WGS sequence"/>
</dbReference>
<dbReference type="Pfam" id="PF02151">
    <property type="entry name" value="UVR"/>
    <property type="match status" value="1"/>
</dbReference>
<evidence type="ECO:0000259" key="2">
    <source>
        <dbReference type="PROSITE" id="PS50164"/>
    </source>
</evidence>
<dbReference type="PROSITE" id="PS50164">
    <property type="entry name" value="GIY_YIG"/>
    <property type="match status" value="1"/>
</dbReference>
<dbReference type="InterPro" id="IPR000305">
    <property type="entry name" value="GIY-YIG_endonuc"/>
</dbReference>
<comment type="caution">
    <text evidence="3">The sequence shown here is derived from an EMBL/GenBank/DDBJ whole genome shotgun (WGS) entry which is preliminary data.</text>
</comment>
<dbReference type="SUPFAM" id="SSF46600">
    <property type="entry name" value="C-terminal UvrC-binding domain of UvrB"/>
    <property type="match status" value="1"/>
</dbReference>